<protein>
    <recommendedName>
        <fullName evidence="4">TPR-like protein</fullName>
    </recommendedName>
</protein>
<dbReference type="AlphaFoldDB" id="A0A3N4LG92"/>
<dbReference type="SUPFAM" id="SSF48452">
    <property type="entry name" value="TPR-like"/>
    <property type="match status" value="1"/>
</dbReference>
<dbReference type="InParanoid" id="A0A3N4LG92"/>
<dbReference type="Proteomes" id="UP000267821">
    <property type="component" value="Unassembled WGS sequence"/>
</dbReference>
<gene>
    <name evidence="2" type="ORF">L211DRAFT_871099</name>
</gene>
<accession>A0A3N4LG92</accession>
<feature type="region of interest" description="Disordered" evidence="1">
    <location>
        <begin position="1"/>
        <end position="25"/>
    </location>
</feature>
<reference evidence="2 3" key="1">
    <citation type="journal article" date="2018" name="Nat. Ecol. Evol.">
        <title>Pezizomycetes genomes reveal the molecular basis of ectomycorrhizal truffle lifestyle.</title>
        <authorList>
            <person name="Murat C."/>
            <person name="Payen T."/>
            <person name="Noel B."/>
            <person name="Kuo A."/>
            <person name="Morin E."/>
            <person name="Chen J."/>
            <person name="Kohler A."/>
            <person name="Krizsan K."/>
            <person name="Balestrini R."/>
            <person name="Da Silva C."/>
            <person name="Montanini B."/>
            <person name="Hainaut M."/>
            <person name="Levati E."/>
            <person name="Barry K.W."/>
            <person name="Belfiori B."/>
            <person name="Cichocki N."/>
            <person name="Clum A."/>
            <person name="Dockter R.B."/>
            <person name="Fauchery L."/>
            <person name="Guy J."/>
            <person name="Iotti M."/>
            <person name="Le Tacon F."/>
            <person name="Lindquist E.A."/>
            <person name="Lipzen A."/>
            <person name="Malagnac F."/>
            <person name="Mello A."/>
            <person name="Molinier V."/>
            <person name="Miyauchi S."/>
            <person name="Poulain J."/>
            <person name="Riccioni C."/>
            <person name="Rubini A."/>
            <person name="Sitrit Y."/>
            <person name="Splivallo R."/>
            <person name="Traeger S."/>
            <person name="Wang M."/>
            <person name="Zifcakova L."/>
            <person name="Wipf D."/>
            <person name="Zambonelli A."/>
            <person name="Paolocci F."/>
            <person name="Nowrousian M."/>
            <person name="Ottonello S."/>
            <person name="Baldrian P."/>
            <person name="Spatafora J.W."/>
            <person name="Henrissat B."/>
            <person name="Nagy L.G."/>
            <person name="Aury J.M."/>
            <person name="Wincker P."/>
            <person name="Grigoriev I.V."/>
            <person name="Bonfante P."/>
            <person name="Martin F.M."/>
        </authorList>
    </citation>
    <scope>NUCLEOTIDE SEQUENCE [LARGE SCALE GENOMIC DNA]</scope>
    <source>
        <strain evidence="2 3">ATCC MYA-4762</strain>
    </source>
</reference>
<dbReference type="Gene3D" id="1.25.40.10">
    <property type="entry name" value="Tetratricopeptide repeat domain"/>
    <property type="match status" value="1"/>
</dbReference>
<proteinExistence type="predicted"/>
<evidence type="ECO:0000313" key="2">
    <source>
        <dbReference type="EMBL" id="RPB19701.1"/>
    </source>
</evidence>
<dbReference type="OrthoDB" id="5328412at2759"/>
<dbReference type="EMBL" id="ML121585">
    <property type="protein sequence ID" value="RPB19701.1"/>
    <property type="molecule type" value="Genomic_DNA"/>
</dbReference>
<sequence length="516" mass="57389">MSKQYRKPSKFSLKKCSTSRKKEPQTADELIGFGIDFEESGDRWRNQDDPKSSRFYMKAIAAYKAALRVAPNSIEAAYNRARLQLTIATNDHLFPPGVSYSAADMLQEALRYHEYCLNLPDGHSEHDIIFNTGQTYIALAEEVSSGANGCSSAPFIRAMELVWNGIQMFDRALALQESQLQSMVPQDIDIDLDTEDGGVTLCDSDIFEGVERAEADRPEQSERWAVIKEPITKSDVLDTVLAKLEALILLCGFIQQTGNTKLTGDPYIFHKEQGGYLLSKLEKLLENSPESKAEAAITRANFTVAVADLGFKSGNLSAQQYTEYVQRAFPSGTTAELGPVMIVNKAEAYIQLAQTLLDRANLNAAEVTWSQMFSHFTFAAKLLAEAATQDKMNARLCCLRGDVEMFRSRIILRHEADPKRSTTVKTLWDNAGVFYRGTRRLAEAYPDGQMGMKVEGIVKAIVVEMQKQLTREGGDATEILANARKELAAFPGWGEIAVEAVRNGVFDEMILVELEK</sequence>
<evidence type="ECO:0008006" key="4">
    <source>
        <dbReference type="Google" id="ProtNLM"/>
    </source>
</evidence>
<feature type="compositionally biased region" description="Basic residues" evidence="1">
    <location>
        <begin position="1"/>
        <end position="19"/>
    </location>
</feature>
<evidence type="ECO:0000256" key="1">
    <source>
        <dbReference type="SAM" id="MobiDB-lite"/>
    </source>
</evidence>
<name>A0A3N4LG92_9PEZI</name>
<organism evidence="2 3">
    <name type="scientific">Terfezia boudieri ATCC MYA-4762</name>
    <dbReference type="NCBI Taxonomy" id="1051890"/>
    <lineage>
        <taxon>Eukaryota</taxon>
        <taxon>Fungi</taxon>
        <taxon>Dikarya</taxon>
        <taxon>Ascomycota</taxon>
        <taxon>Pezizomycotina</taxon>
        <taxon>Pezizomycetes</taxon>
        <taxon>Pezizales</taxon>
        <taxon>Pezizaceae</taxon>
        <taxon>Terfezia</taxon>
    </lineage>
</organism>
<evidence type="ECO:0000313" key="3">
    <source>
        <dbReference type="Proteomes" id="UP000267821"/>
    </source>
</evidence>
<dbReference type="InterPro" id="IPR011990">
    <property type="entry name" value="TPR-like_helical_dom_sf"/>
</dbReference>
<keyword evidence="3" id="KW-1185">Reference proteome</keyword>